<dbReference type="EMBL" id="JAIWQS010000009">
    <property type="protein sequence ID" value="KAJ8756333.1"/>
    <property type="molecule type" value="Genomic_DNA"/>
</dbReference>
<reference evidence="1 2" key="1">
    <citation type="submission" date="2021-09" db="EMBL/GenBank/DDBJ databases">
        <title>Genomic insights and catalytic innovation underlie evolution of tropane alkaloids biosynthesis.</title>
        <authorList>
            <person name="Wang Y.-J."/>
            <person name="Tian T."/>
            <person name="Huang J.-P."/>
            <person name="Huang S.-X."/>
        </authorList>
    </citation>
    <scope>NUCLEOTIDE SEQUENCE [LARGE SCALE GENOMIC DNA]</scope>
    <source>
        <strain evidence="1">KIB-2018</strain>
        <tissue evidence="1">Leaf</tissue>
    </source>
</reference>
<keyword evidence="2" id="KW-1185">Reference proteome</keyword>
<dbReference type="AlphaFoldDB" id="A0AAV8SWR5"/>
<proteinExistence type="predicted"/>
<protein>
    <submittedName>
        <fullName evidence="1">Uncharacterized protein</fullName>
    </submittedName>
</protein>
<evidence type="ECO:0000313" key="1">
    <source>
        <dbReference type="EMBL" id="KAJ8756333.1"/>
    </source>
</evidence>
<gene>
    <name evidence="1" type="ORF">K2173_025145</name>
</gene>
<accession>A0AAV8SWR5</accession>
<dbReference type="Proteomes" id="UP001159364">
    <property type="component" value="Linkage Group LG09"/>
</dbReference>
<name>A0AAV8SWR5_9ROSI</name>
<evidence type="ECO:0000313" key="2">
    <source>
        <dbReference type="Proteomes" id="UP001159364"/>
    </source>
</evidence>
<organism evidence="1 2">
    <name type="scientific">Erythroxylum novogranatense</name>
    <dbReference type="NCBI Taxonomy" id="1862640"/>
    <lineage>
        <taxon>Eukaryota</taxon>
        <taxon>Viridiplantae</taxon>
        <taxon>Streptophyta</taxon>
        <taxon>Embryophyta</taxon>
        <taxon>Tracheophyta</taxon>
        <taxon>Spermatophyta</taxon>
        <taxon>Magnoliopsida</taxon>
        <taxon>eudicotyledons</taxon>
        <taxon>Gunneridae</taxon>
        <taxon>Pentapetalae</taxon>
        <taxon>rosids</taxon>
        <taxon>fabids</taxon>
        <taxon>Malpighiales</taxon>
        <taxon>Erythroxylaceae</taxon>
        <taxon>Erythroxylum</taxon>
    </lineage>
</organism>
<sequence>MNKVEWSFFYFAKTTTPVVDLMCSLTRALLHSLVYILGEYFTETSFTIIIIIRVFSSLSTWNANNFCGGFWLPSEKKSSMANYRR</sequence>
<comment type="caution">
    <text evidence="1">The sequence shown here is derived from an EMBL/GenBank/DDBJ whole genome shotgun (WGS) entry which is preliminary data.</text>
</comment>